<dbReference type="KEGG" id="cgy:CGLY_05455"/>
<dbReference type="Pfam" id="PF13519">
    <property type="entry name" value="VWA_2"/>
    <property type="match status" value="1"/>
</dbReference>
<name>X5DQH8_9CORY</name>
<accession>X5DQH8</accession>
<dbReference type="SMART" id="SM00327">
    <property type="entry name" value="VWA"/>
    <property type="match status" value="1"/>
</dbReference>
<feature type="domain" description="VWFA" evidence="2">
    <location>
        <begin position="470"/>
        <end position="652"/>
    </location>
</feature>
<dbReference type="eggNOG" id="COG4867">
    <property type="taxonomic scope" value="Bacteria"/>
</dbReference>
<dbReference type="AlphaFoldDB" id="X5DQH8"/>
<dbReference type="InterPro" id="IPR036465">
    <property type="entry name" value="vWFA_dom_sf"/>
</dbReference>
<dbReference type="RefSeq" id="WP_052539726.1">
    <property type="nucleotide sequence ID" value="NZ_CP006842.1"/>
</dbReference>
<gene>
    <name evidence="3" type="ORF">CGLY_05455</name>
</gene>
<dbReference type="SUPFAM" id="SSF53300">
    <property type="entry name" value="vWA-like"/>
    <property type="match status" value="1"/>
</dbReference>
<feature type="region of interest" description="Disordered" evidence="1">
    <location>
        <begin position="399"/>
        <end position="419"/>
    </location>
</feature>
<evidence type="ECO:0000256" key="1">
    <source>
        <dbReference type="SAM" id="MobiDB-lite"/>
    </source>
</evidence>
<reference evidence="3 4" key="1">
    <citation type="journal article" date="2015" name="Int. J. Syst. Evol. Microbiol.">
        <title>Revisiting Corynebacterium glyciniphilum (ex Kubota et al., 1972) sp. nov., nom. rev., isolated from putrefied banana.</title>
        <authorList>
            <person name="Al-Dilaimi A."/>
            <person name="Bednarz H."/>
            <person name="Lomker A."/>
            <person name="Niehaus K."/>
            <person name="Kalinowski J."/>
            <person name="Ruckert C."/>
        </authorList>
    </citation>
    <scope>NUCLEOTIDE SEQUENCE [LARGE SCALE GENOMIC DNA]</scope>
    <source>
        <strain evidence="3">AJ 3170</strain>
    </source>
</reference>
<feature type="region of interest" description="Disordered" evidence="1">
    <location>
        <begin position="282"/>
        <end position="305"/>
    </location>
</feature>
<dbReference type="Gene3D" id="3.40.50.410">
    <property type="entry name" value="von Willebrand factor, type A domain"/>
    <property type="match status" value="1"/>
</dbReference>
<feature type="region of interest" description="Disordered" evidence="1">
    <location>
        <begin position="1"/>
        <end position="20"/>
    </location>
</feature>
<dbReference type="InterPro" id="IPR002035">
    <property type="entry name" value="VWF_A"/>
</dbReference>
<evidence type="ECO:0000313" key="4">
    <source>
        <dbReference type="Proteomes" id="UP000023703"/>
    </source>
</evidence>
<evidence type="ECO:0000259" key="2">
    <source>
        <dbReference type="SMART" id="SM00327"/>
    </source>
</evidence>
<dbReference type="Proteomes" id="UP000023703">
    <property type="component" value="Chromosome"/>
</dbReference>
<dbReference type="OrthoDB" id="9766126at2"/>
<organism evidence="3 4">
    <name type="scientific">Corynebacterium glyciniphilum AJ 3170</name>
    <dbReference type="NCBI Taxonomy" id="1404245"/>
    <lineage>
        <taxon>Bacteria</taxon>
        <taxon>Bacillati</taxon>
        <taxon>Actinomycetota</taxon>
        <taxon>Actinomycetes</taxon>
        <taxon>Mycobacteriales</taxon>
        <taxon>Corynebacteriaceae</taxon>
        <taxon>Corynebacterium</taxon>
    </lineage>
</organism>
<dbReference type="CDD" id="cd00198">
    <property type="entry name" value="vWFA"/>
    <property type="match status" value="1"/>
</dbReference>
<dbReference type="HOGENOM" id="CLU_408088_0_0_11"/>
<dbReference type="EMBL" id="CP006842">
    <property type="protein sequence ID" value="AHW63539.1"/>
    <property type="molecule type" value="Genomic_DNA"/>
</dbReference>
<proteinExistence type="predicted"/>
<dbReference type="STRING" id="1404245.CGLY_05455"/>
<evidence type="ECO:0000313" key="3">
    <source>
        <dbReference type="EMBL" id="AHW63539.1"/>
    </source>
</evidence>
<protein>
    <submittedName>
        <fullName evidence="3">Putative von Willebrand factor A</fullName>
    </submittedName>
</protein>
<keyword evidence="4" id="KW-1185">Reference proteome</keyword>
<sequence length="671" mass="74193">MANRRLTRQARFGRYTGGPDPLAPPVDLSAALDAIGEDVMAGDSAEHAVREFLRREGLDDIARRVAERRREATHGTSLDGTLREIRTLLDAAVLAERRQLARDITLDDTDRAFAEMRLENLPPSAAAAVSELNDYRWQSSEAQEAFDTIRDLLGREMLDQRFAGMKNALENATEEDRAATQEMLDDLNRLLDAHQRGSLSPREFDEFMDKHGAYFPENPRTVDELLDTLAQRSAAAQRMRNSMSQDQREELDDLAQQAFGSPRLLDSLRHLDGYLQVLRPEEDWSGRETMGEGESPEHAGLGDGTGVFQDIADLDRLVDQLSQSYADSSLGDVDLDVLQRLLGDEATAQVRSLQDLESALMTSGTLRRGQDGRLRLSPKAMRTLGQSLLRDAADRLSARRGQRDAHVGGAGGEVSGASRPWEFGDTAPWDVTRTVANAVRRTVTDGADASAGVRLEIDDIEVQDIEARTRACVALLVDTSFSMATEGRWVPMKRTALALHTLVTTRFRGDDLELITFGRRAQVTDIDQLTGLEAEWEQGTNLHHALLLAHRHFRRHPDARPVLLVVTDGEPTAHLESGGRAFFDYPPHPLTVANTVHELDAVARAGAQTTFFRLGDDPGLARFIGSVARRVGGAVVAPDLGDLGAAVVESYLGSRTRDRQRRRQGHRHGHR</sequence>